<dbReference type="InterPro" id="IPR051607">
    <property type="entry name" value="Metallo-dep_hydrolases"/>
</dbReference>
<dbReference type="Gene3D" id="2.30.40.10">
    <property type="entry name" value="Urease, subunit C, domain 1"/>
    <property type="match status" value="1"/>
</dbReference>
<dbReference type="GO" id="GO:0008270">
    <property type="term" value="F:zinc ion binding"/>
    <property type="evidence" value="ECO:0007669"/>
    <property type="project" value="TreeGrafter"/>
</dbReference>
<reference evidence="6" key="2">
    <citation type="submission" date="2020-11" db="EMBL/GenBank/DDBJ databases">
        <title>Description of novel Gluconobacter species.</title>
        <authorList>
            <person name="Cleenwerck I."/>
            <person name="Cnockaert M."/>
            <person name="Borremans W."/>
            <person name="Wieme A.D."/>
            <person name="De Vuyst L."/>
            <person name="Vandamme P."/>
        </authorList>
    </citation>
    <scope>NUCLEOTIDE SEQUENCE</scope>
    <source>
        <strain evidence="6">R71697</strain>
    </source>
</reference>
<comment type="cofactor">
    <cofactor evidence="1">
        <name>Zn(2+)</name>
        <dbReference type="ChEBI" id="CHEBI:29105"/>
    </cofactor>
</comment>
<evidence type="ECO:0000256" key="2">
    <source>
        <dbReference type="ARBA" id="ARBA00022723"/>
    </source>
</evidence>
<dbReference type="Gene3D" id="3.20.20.140">
    <property type="entry name" value="Metal-dependent hydrolases"/>
    <property type="match status" value="1"/>
</dbReference>
<proteinExistence type="predicted"/>
<accession>A0A9Q2FLB8</accession>
<evidence type="ECO:0000256" key="4">
    <source>
        <dbReference type="ARBA" id="ARBA00022833"/>
    </source>
</evidence>
<evidence type="ECO:0000256" key="3">
    <source>
        <dbReference type="ARBA" id="ARBA00022801"/>
    </source>
</evidence>
<dbReference type="AlphaFoldDB" id="A0A9Q2FLB8"/>
<keyword evidence="4" id="KW-0862">Zinc</keyword>
<evidence type="ECO:0000256" key="1">
    <source>
        <dbReference type="ARBA" id="ARBA00001947"/>
    </source>
</evidence>
<comment type="caution">
    <text evidence="6">The sequence shown here is derived from an EMBL/GenBank/DDBJ whole genome shotgun (WGS) entry which is preliminary data.</text>
</comment>
<dbReference type="SUPFAM" id="SSF51556">
    <property type="entry name" value="Metallo-dependent hydrolases"/>
    <property type="match status" value="1"/>
</dbReference>
<dbReference type="InterPro" id="IPR032466">
    <property type="entry name" value="Metal_Hydrolase"/>
</dbReference>
<dbReference type="GO" id="GO:0005829">
    <property type="term" value="C:cytosol"/>
    <property type="evidence" value="ECO:0007669"/>
    <property type="project" value="TreeGrafter"/>
</dbReference>
<sequence length="452" mass="49320">MTAVVIIGRVLTSETPQSARLENVALLVDTEGTIHERATLDTARYDALSTRKDAVWLPDETLLIPGLTDLHIHAPQWRQAGMALDRPLEDWLGIYTFPLEARYADPAFAKEIYDDLVRTLLENGTTTALYFATIHEEASLVLARTCLRYGQRGFVGLVAMDHPDLCPPDYRQASAREALDATRRFIGAVRALPGNECGLVQPVITPRFIPACSDALLEGLGILAAELNVRVQTHASESDWEHQHVLDRTGQTDTHALDRFGLLRDYTVLAHAGFLDQADRTLVRARKAALAHCPTSNAFFAGAALPVRDVLDEHVHCGLGTDISGGYSPSIFENARQAVLTSRLLESGTNPHLPASERGLPNSRIDFQEAFWLATRGGAEALGVSAGQLMPGQMFDAVEILGTSGALRLHPKDDAATCAQKIVCHASSQTIGRVWVNGRQIKEKASPHADRH</sequence>
<keyword evidence="2" id="KW-0479">Metal-binding</keyword>
<name>A0A9Q2FLB8_GLUJA</name>
<dbReference type="GO" id="GO:0008892">
    <property type="term" value="F:guanine deaminase activity"/>
    <property type="evidence" value="ECO:0007669"/>
    <property type="project" value="TreeGrafter"/>
</dbReference>
<evidence type="ECO:0000259" key="5">
    <source>
        <dbReference type="Pfam" id="PF01979"/>
    </source>
</evidence>
<dbReference type="InterPro" id="IPR006680">
    <property type="entry name" value="Amidohydro-rel"/>
</dbReference>
<evidence type="ECO:0000313" key="7">
    <source>
        <dbReference type="Proteomes" id="UP000661006"/>
    </source>
</evidence>
<dbReference type="GeneID" id="81474850"/>
<evidence type="ECO:0000313" key="6">
    <source>
        <dbReference type="EMBL" id="MBF0870999.1"/>
    </source>
</evidence>
<gene>
    <name evidence="6" type="ORF">HKD32_09080</name>
</gene>
<dbReference type="GO" id="GO:0046098">
    <property type="term" value="P:guanine metabolic process"/>
    <property type="evidence" value="ECO:0007669"/>
    <property type="project" value="TreeGrafter"/>
</dbReference>
<dbReference type="Proteomes" id="UP000661006">
    <property type="component" value="Unassembled WGS sequence"/>
</dbReference>
<dbReference type="Pfam" id="PF01979">
    <property type="entry name" value="Amidohydro_1"/>
    <property type="match status" value="1"/>
</dbReference>
<dbReference type="PANTHER" id="PTHR11271:SF6">
    <property type="entry name" value="GUANINE DEAMINASE"/>
    <property type="match status" value="1"/>
</dbReference>
<organism evidence="6 7">
    <name type="scientific">Gluconobacter japonicus</name>
    <dbReference type="NCBI Taxonomy" id="376620"/>
    <lineage>
        <taxon>Bacteria</taxon>
        <taxon>Pseudomonadati</taxon>
        <taxon>Pseudomonadota</taxon>
        <taxon>Alphaproteobacteria</taxon>
        <taxon>Acetobacterales</taxon>
        <taxon>Acetobacteraceae</taxon>
        <taxon>Gluconobacter</taxon>
    </lineage>
</organism>
<dbReference type="PANTHER" id="PTHR11271">
    <property type="entry name" value="GUANINE DEAMINASE"/>
    <property type="match status" value="1"/>
</dbReference>
<feature type="domain" description="Amidohydrolase-related" evidence="5">
    <location>
        <begin position="63"/>
        <end position="440"/>
    </location>
</feature>
<dbReference type="InterPro" id="IPR011059">
    <property type="entry name" value="Metal-dep_hydrolase_composite"/>
</dbReference>
<protein>
    <submittedName>
        <fullName evidence="6">Amidohydrolase family protein</fullName>
    </submittedName>
</protein>
<dbReference type="RefSeq" id="WP_061930055.1">
    <property type="nucleotide sequence ID" value="NZ_JABCQN010000003.1"/>
</dbReference>
<dbReference type="EMBL" id="JABCQN010000003">
    <property type="protein sequence ID" value="MBF0870999.1"/>
    <property type="molecule type" value="Genomic_DNA"/>
</dbReference>
<reference evidence="6" key="1">
    <citation type="submission" date="2020-04" db="EMBL/GenBank/DDBJ databases">
        <authorList>
            <person name="Sombolestani A."/>
        </authorList>
    </citation>
    <scope>NUCLEOTIDE SEQUENCE</scope>
    <source>
        <strain evidence="6">R71697</strain>
    </source>
</reference>
<keyword evidence="3" id="KW-0378">Hydrolase</keyword>